<accession>D7LFR1</accession>
<dbReference type="Gramene" id="scaffold_401889.1">
    <property type="protein sequence ID" value="scaffold_401889.1"/>
    <property type="gene ID" value="scaffold_401889.1"/>
</dbReference>
<sequence>MAHNGTISPTTREAITTNSLNIDIANVSKVTSIKKMEPKDADWSEMCSDSMKLILESLSFPDFHRARTVCSSWYSVSKSCVAGSRSRYPWLILFPNFSGSCTLFDPLENKTYKTRNPGKSRCLASYGNWLLMLTPRLDFFVLNVFTCERISLPSLSLQGGKVRFQRKDDDGVLFLEHSPKDRETIINRYIETAVLWIDEKTKDFVVCWIYNSQYLFSYKKGDDSWWHLEDTKCLAMAYKNKKLCVYTWSQYIKILDFSEDFPKEIVEENPYLNHRVYYTPQHSRESWRERVAITSSGDVLIIVSIRKTLIENQEKPYFFKIFKMNVEGTEWERVDSLGDEMLVFGDGFIKGNLIYFVSDDSWDPVSDQPFQSSTGVYDLSTTEKRWSRFAYCLSNIRWFVPGSDNK</sequence>
<dbReference type="AlphaFoldDB" id="D7LFR1"/>
<evidence type="ECO:0000313" key="3">
    <source>
        <dbReference type="Proteomes" id="UP000008694"/>
    </source>
</evidence>
<dbReference type="InterPro" id="IPR005174">
    <property type="entry name" value="KIB1-4_b-propeller"/>
</dbReference>
<gene>
    <name evidence="2" type="ORF">ARALYDRAFT_902388</name>
</gene>
<feature type="domain" description="F-box" evidence="1">
    <location>
        <begin position="46"/>
        <end position="86"/>
    </location>
</feature>
<dbReference type="Proteomes" id="UP000008694">
    <property type="component" value="Unassembled WGS sequence"/>
</dbReference>
<dbReference type="InterPro" id="IPR050942">
    <property type="entry name" value="F-box_BR-signaling"/>
</dbReference>
<dbReference type="Pfam" id="PF03478">
    <property type="entry name" value="Beta-prop_KIB1-4"/>
    <property type="match status" value="1"/>
</dbReference>
<dbReference type="Pfam" id="PF00646">
    <property type="entry name" value="F-box"/>
    <property type="match status" value="1"/>
</dbReference>
<name>D7LFR1_ARALL</name>
<organism evidence="3">
    <name type="scientific">Arabidopsis lyrata subsp. lyrata</name>
    <name type="common">Lyre-leaved rock-cress</name>
    <dbReference type="NCBI Taxonomy" id="81972"/>
    <lineage>
        <taxon>Eukaryota</taxon>
        <taxon>Viridiplantae</taxon>
        <taxon>Streptophyta</taxon>
        <taxon>Embryophyta</taxon>
        <taxon>Tracheophyta</taxon>
        <taxon>Spermatophyta</taxon>
        <taxon>Magnoliopsida</taxon>
        <taxon>eudicotyledons</taxon>
        <taxon>Gunneridae</taxon>
        <taxon>Pentapetalae</taxon>
        <taxon>rosids</taxon>
        <taxon>malvids</taxon>
        <taxon>Brassicales</taxon>
        <taxon>Brassicaceae</taxon>
        <taxon>Camelineae</taxon>
        <taxon>Arabidopsis</taxon>
    </lineage>
</organism>
<dbReference type="InterPro" id="IPR001810">
    <property type="entry name" value="F-box_dom"/>
</dbReference>
<dbReference type="HOGENOM" id="CLU_019286_7_1_1"/>
<dbReference type="PANTHER" id="PTHR44259:SF27">
    <property type="entry name" value="F-BOX DOMAIN-CONTAINING PROTEIN"/>
    <property type="match status" value="1"/>
</dbReference>
<dbReference type="STRING" id="81972.D7LFR1"/>
<proteinExistence type="predicted"/>
<evidence type="ECO:0000259" key="1">
    <source>
        <dbReference type="SMART" id="SM00256"/>
    </source>
</evidence>
<keyword evidence="3" id="KW-1185">Reference proteome</keyword>
<evidence type="ECO:0000313" key="2">
    <source>
        <dbReference type="EMBL" id="EFH55698.1"/>
    </source>
</evidence>
<dbReference type="KEGG" id="aly:9315506"/>
<dbReference type="EMBL" id="GL348716">
    <property type="protein sequence ID" value="EFH55698.1"/>
    <property type="molecule type" value="Genomic_DNA"/>
</dbReference>
<dbReference type="SMART" id="SM00256">
    <property type="entry name" value="FBOX"/>
    <property type="match status" value="1"/>
</dbReference>
<protein>
    <recommendedName>
        <fullName evidence="1">F-box domain-containing protein</fullName>
    </recommendedName>
</protein>
<dbReference type="PANTHER" id="PTHR44259">
    <property type="entry name" value="OS07G0183000 PROTEIN-RELATED"/>
    <property type="match status" value="1"/>
</dbReference>
<reference evidence="3" key="1">
    <citation type="journal article" date="2011" name="Nat. Genet.">
        <title>The Arabidopsis lyrata genome sequence and the basis of rapid genome size change.</title>
        <authorList>
            <person name="Hu T.T."/>
            <person name="Pattyn P."/>
            <person name="Bakker E.G."/>
            <person name="Cao J."/>
            <person name="Cheng J.-F."/>
            <person name="Clark R.M."/>
            <person name="Fahlgren N."/>
            <person name="Fawcett J.A."/>
            <person name="Grimwood J."/>
            <person name="Gundlach H."/>
            <person name="Haberer G."/>
            <person name="Hollister J.D."/>
            <person name="Ossowski S."/>
            <person name="Ottilar R.P."/>
            <person name="Salamov A.A."/>
            <person name="Schneeberger K."/>
            <person name="Spannagl M."/>
            <person name="Wang X."/>
            <person name="Yang L."/>
            <person name="Nasrallah M.E."/>
            <person name="Bergelson J."/>
            <person name="Carrington J.C."/>
            <person name="Gaut B.S."/>
            <person name="Schmutz J."/>
            <person name="Mayer K.F.X."/>
            <person name="Van de Peer Y."/>
            <person name="Grigoriev I.V."/>
            <person name="Nordborg M."/>
            <person name="Weigel D."/>
            <person name="Guo Y.-L."/>
        </authorList>
    </citation>
    <scope>NUCLEOTIDE SEQUENCE [LARGE SCALE GENOMIC DNA]</scope>
    <source>
        <strain evidence="3">cv. MN47</strain>
    </source>
</reference>
<dbReference type="OrthoDB" id="1049261at2759"/>